<keyword evidence="1" id="KW-1133">Transmembrane helix</keyword>
<dbReference type="InterPro" id="IPR005532">
    <property type="entry name" value="SUMF_dom"/>
</dbReference>
<feature type="transmembrane region" description="Helical" evidence="1">
    <location>
        <begin position="6"/>
        <end position="27"/>
    </location>
</feature>
<organism evidence="3">
    <name type="scientific">hydrothermal vent metagenome</name>
    <dbReference type="NCBI Taxonomy" id="652676"/>
    <lineage>
        <taxon>unclassified sequences</taxon>
        <taxon>metagenomes</taxon>
        <taxon>ecological metagenomes</taxon>
    </lineage>
</organism>
<dbReference type="InterPro" id="IPR016187">
    <property type="entry name" value="CTDL_fold"/>
</dbReference>
<dbReference type="PANTHER" id="PTHR23150:SF19">
    <property type="entry name" value="FORMYLGLYCINE-GENERATING ENZYME"/>
    <property type="match status" value="1"/>
</dbReference>
<protein>
    <submittedName>
        <fullName evidence="3">Sulfatase modifying factor 1 (C-alpha-formyglycine- generating enzyme 1)</fullName>
    </submittedName>
</protein>
<evidence type="ECO:0000256" key="1">
    <source>
        <dbReference type="SAM" id="Phobius"/>
    </source>
</evidence>
<feature type="domain" description="Sulfatase-modifying factor enzyme-like" evidence="2">
    <location>
        <begin position="69"/>
        <end position="298"/>
    </location>
</feature>
<dbReference type="Pfam" id="PF03781">
    <property type="entry name" value="FGE-sulfatase"/>
    <property type="match status" value="1"/>
</dbReference>
<accession>A0A3B1CI07</accession>
<proteinExistence type="predicted"/>
<sequence length="302" mass="33659">MMNRKAILIVSGVMVVCSVLIGLALVVEKLKSVRLRASTKGIEIRNRDVANVKKMDYSQFEVIEGGDGRKMVLVPAGSFPMGGGDAGDFDEQPQRVIYLDAFYMDQHEVNNENYASFSEMLKRPMPRIPVFEDDVNLLKGDNQPVVGVAWVDAVAYCRWAGNRLPTEAEWEKAAGGEDGMKWPWGDDFNASWVNGRGEGDGYKYSAPVGSFESGRSPYGIYDMSGNVSEWVLDWYDQFYYKDAPFKNPKGPEDPGIIKVLSYRGGSFHSTTHDLRVSKRFGGAHPERGESSVGFRCARDYTS</sequence>
<dbReference type="EMBL" id="UOGF01000007">
    <property type="protein sequence ID" value="VAX26211.1"/>
    <property type="molecule type" value="Genomic_DNA"/>
</dbReference>
<dbReference type="GO" id="GO:0120147">
    <property type="term" value="F:formylglycine-generating oxidase activity"/>
    <property type="evidence" value="ECO:0007669"/>
    <property type="project" value="TreeGrafter"/>
</dbReference>
<dbReference type="PANTHER" id="PTHR23150">
    <property type="entry name" value="SULFATASE MODIFYING FACTOR 1, 2"/>
    <property type="match status" value="1"/>
</dbReference>
<evidence type="ECO:0000259" key="2">
    <source>
        <dbReference type="Pfam" id="PF03781"/>
    </source>
</evidence>
<dbReference type="Gene3D" id="3.90.1580.10">
    <property type="entry name" value="paralog of FGE (formylglycine-generating enzyme)"/>
    <property type="match status" value="1"/>
</dbReference>
<evidence type="ECO:0000313" key="3">
    <source>
        <dbReference type="EMBL" id="VAX26211.1"/>
    </source>
</evidence>
<gene>
    <name evidence="3" type="ORF">MNBD_NITROSPIRAE01-1201</name>
</gene>
<keyword evidence="1" id="KW-0812">Transmembrane</keyword>
<reference evidence="3" key="1">
    <citation type="submission" date="2018-06" db="EMBL/GenBank/DDBJ databases">
        <authorList>
            <person name="Zhirakovskaya E."/>
        </authorList>
    </citation>
    <scope>NUCLEOTIDE SEQUENCE</scope>
</reference>
<dbReference type="InterPro" id="IPR051043">
    <property type="entry name" value="Sulfatase_Mod_Factor_Kinase"/>
</dbReference>
<dbReference type="SUPFAM" id="SSF56436">
    <property type="entry name" value="C-type lectin-like"/>
    <property type="match status" value="1"/>
</dbReference>
<name>A0A3B1CI07_9ZZZZ</name>
<dbReference type="AlphaFoldDB" id="A0A3B1CI07"/>
<dbReference type="InterPro" id="IPR042095">
    <property type="entry name" value="SUMF_sf"/>
</dbReference>
<keyword evidence="1" id="KW-0472">Membrane</keyword>